<sequence length="203" mass="21513">MAPVIPASVAWYVTGRFYLASKDSTLQDLGYFIHLEGLHGPLLEDPSGKVAEATARLTFRSTPFKSVTLDNGGLSLSVDPVGDFTVYLTEQGAKRPHFDDPESFSAGRPIATFRRASVVVGGAFDGPASSGRSLSLNVFTARIVWSTGFELNGARYDLKDLLPHGITQWGECGPSALANPPQGFSKVVPFVGSAVAVAPGLSR</sequence>
<dbReference type="EMBL" id="VIFM01000103">
    <property type="protein sequence ID" value="TQF13335.1"/>
    <property type="molecule type" value="Genomic_DNA"/>
</dbReference>
<name>A0A540WWE3_9BACT</name>
<dbReference type="AlphaFoldDB" id="A0A540WWE3"/>
<protein>
    <submittedName>
        <fullName evidence="1">Uncharacterized protein</fullName>
    </submittedName>
</protein>
<dbReference type="OrthoDB" id="7343305at2"/>
<evidence type="ECO:0000313" key="2">
    <source>
        <dbReference type="Proteomes" id="UP000315369"/>
    </source>
</evidence>
<keyword evidence="2" id="KW-1185">Reference proteome</keyword>
<dbReference type="RefSeq" id="WP_141644928.1">
    <property type="nucleotide sequence ID" value="NZ_VIFM01000103.1"/>
</dbReference>
<evidence type="ECO:0000313" key="1">
    <source>
        <dbReference type="EMBL" id="TQF13335.1"/>
    </source>
</evidence>
<comment type="caution">
    <text evidence="1">The sequence shown here is derived from an EMBL/GenBank/DDBJ whole genome shotgun (WGS) entry which is preliminary data.</text>
</comment>
<proteinExistence type="predicted"/>
<dbReference type="Proteomes" id="UP000315369">
    <property type="component" value="Unassembled WGS sequence"/>
</dbReference>
<gene>
    <name evidence="1" type="ORF">FJV41_24305</name>
</gene>
<accession>A0A540WWE3</accession>
<reference evidence="1 2" key="1">
    <citation type="submission" date="2019-06" db="EMBL/GenBank/DDBJ databases">
        <authorList>
            <person name="Livingstone P."/>
            <person name="Whitworth D."/>
        </authorList>
    </citation>
    <scope>NUCLEOTIDE SEQUENCE [LARGE SCALE GENOMIC DNA]</scope>
    <source>
        <strain evidence="1 2">AM401</strain>
    </source>
</reference>
<organism evidence="1 2">
    <name type="scientific">Myxococcus llanfairpwllgwyngyllgogerychwyrndrobwllllantysiliogogogochensis</name>
    <dbReference type="NCBI Taxonomy" id="2590453"/>
    <lineage>
        <taxon>Bacteria</taxon>
        <taxon>Pseudomonadati</taxon>
        <taxon>Myxococcota</taxon>
        <taxon>Myxococcia</taxon>
        <taxon>Myxococcales</taxon>
        <taxon>Cystobacterineae</taxon>
        <taxon>Myxococcaceae</taxon>
        <taxon>Myxococcus</taxon>
    </lineage>
</organism>